<dbReference type="InterPro" id="IPR014031">
    <property type="entry name" value="Ketoacyl_synth_C"/>
</dbReference>
<dbReference type="InterPro" id="IPR014030">
    <property type="entry name" value="Ketoacyl_synth_N"/>
</dbReference>
<dbReference type="InterPro" id="IPR020841">
    <property type="entry name" value="PKS_Beta-ketoAc_synthase_dom"/>
</dbReference>
<accession>A0A327NS13</accession>
<name>A0A327NS13_9BACT</name>
<dbReference type="PANTHER" id="PTHR43074">
    <property type="entry name" value="OMEGA-3 POLYUNSATURATED FATTY ACID SYNTHASE PFAB-RELATED"/>
    <property type="match status" value="1"/>
</dbReference>
<dbReference type="PROSITE" id="PS52004">
    <property type="entry name" value="KS3_2"/>
    <property type="match status" value="1"/>
</dbReference>
<evidence type="ECO:0000313" key="3">
    <source>
        <dbReference type="EMBL" id="RAI75528.1"/>
    </source>
</evidence>
<evidence type="ECO:0000256" key="1">
    <source>
        <dbReference type="RuleBase" id="RU003694"/>
    </source>
</evidence>
<feature type="domain" description="Ketosynthase family 3 (KS3)" evidence="2">
    <location>
        <begin position="1"/>
        <end position="244"/>
    </location>
</feature>
<dbReference type="PANTHER" id="PTHR43074:SF1">
    <property type="entry name" value="BETA-KETOACYL SYNTHASE FAMILY PROTEIN-RELATED"/>
    <property type="match status" value="1"/>
</dbReference>
<evidence type="ECO:0000313" key="4">
    <source>
        <dbReference type="Proteomes" id="UP000249016"/>
    </source>
</evidence>
<dbReference type="Gene3D" id="3.40.47.10">
    <property type="match status" value="1"/>
</dbReference>
<dbReference type="Proteomes" id="UP000249016">
    <property type="component" value="Unassembled WGS sequence"/>
</dbReference>
<dbReference type="Pfam" id="PF02801">
    <property type="entry name" value="Ketoacyl-synt_C"/>
    <property type="match status" value="1"/>
</dbReference>
<dbReference type="SMART" id="SM00825">
    <property type="entry name" value="PKS_KS"/>
    <property type="match status" value="1"/>
</dbReference>
<comment type="similarity">
    <text evidence="1">Belongs to the thiolase-like superfamily. Beta-ketoacyl-ACP synthases family.</text>
</comment>
<keyword evidence="1" id="KW-0808">Transferase</keyword>
<dbReference type="GO" id="GO:0016746">
    <property type="term" value="F:acyltransferase activity"/>
    <property type="evidence" value="ECO:0007669"/>
    <property type="project" value="InterPro"/>
</dbReference>
<keyword evidence="4" id="KW-1185">Reference proteome</keyword>
<sequence>MALSELIEGRCDMMLTGGVDTNNSPFMYMNFSKTPAFSLKGSIRPFDQDSDGMLVGEGLGIIVCKRLDDALRDGDRVYAVIQGMGSSSDGRFKSIYAPRPHGQAIAMQRAYDEAGYDASTVGLIEAHGTGTVAGDLAEITSTKQVFGKSNLTLNHIAIGSVKSQIGHTKAAAGIAGLIKAALALHHKVLPGTINVNQPNAELALDNSALYVNTQTRPWFRKAAHIPRRAAVSAFGFGVSTCIQP</sequence>
<protein>
    <recommendedName>
        <fullName evidence="2">Ketosynthase family 3 (KS3) domain-containing protein</fullName>
    </recommendedName>
</protein>
<dbReference type="InterPro" id="IPR016039">
    <property type="entry name" value="Thiolase-like"/>
</dbReference>
<dbReference type="SUPFAM" id="SSF53901">
    <property type="entry name" value="Thiolase-like"/>
    <property type="match status" value="1"/>
</dbReference>
<gene>
    <name evidence="3" type="ORF">HMF3257_17600</name>
</gene>
<dbReference type="Pfam" id="PF00109">
    <property type="entry name" value="ketoacyl-synt"/>
    <property type="match status" value="1"/>
</dbReference>
<evidence type="ECO:0000259" key="2">
    <source>
        <dbReference type="PROSITE" id="PS52004"/>
    </source>
</evidence>
<dbReference type="OrthoDB" id="9808669at2"/>
<proteinExistence type="inferred from homology"/>
<reference evidence="3 4" key="1">
    <citation type="submission" date="2018-06" db="EMBL/GenBank/DDBJ databases">
        <title>Spirosoma sp. HMF3257 Genome sequencing and assembly.</title>
        <authorList>
            <person name="Kang H."/>
            <person name="Cha I."/>
            <person name="Kim H."/>
            <person name="Kang J."/>
            <person name="Joh K."/>
        </authorList>
    </citation>
    <scope>NUCLEOTIDE SEQUENCE [LARGE SCALE GENOMIC DNA]</scope>
    <source>
        <strain evidence="3 4">HMF3257</strain>
    </source>
</reference>
<dbReference type="RefSeq" id="WP_111344048.1">
    <property type="nucleotide sequence ID" value="NZ_QLII01000001.1"/>
</dbReference>
<dbReference type="CDD" id="cd00833">
    <property type="entry name" value="PKS"/>
    <property type="match status" value="1"/>
</dbReference>
<dbReference type="AlphaFoldDB" id="A0A327NS13"/>
<dbReference type="InterPro" id="IPR052568">
    <property type="entry name" value="PKS-FAS_Synthase"/>
</dbReference>
<organism evidence="3 4">
    <name type="scientific">Spirosoma telluris</name>
    <dbReference type="NCBI Taxonomy" id="2183553"/>
    <lineage>
        <taxon>Bacteria</taxon>
        <taxon>Pseudomonadati</taxon>
        <taxon>Bacteroidota</taxon>
        <taxon>Cytophagia</taxon>
        <taxon>Cytophagales</taxon>
        <taxon>Cytophagaceae</taxon>
        <taxon>Spirosoma</taxon>
    </lineage>
</organism>
<dbReference type="EMBL" id="QLII01000001">
    <property type="protein sequence ID" value="RAI75528.1"/>
    <property type="molecule type" value="Genomic_DNA"/>
</dbReference>
<comment type="caution">
    <text evidence="3">The sequence shown here is derived from an EMBL/GenBank/DDBJ whole genome shotgun (WGS) entry which is preliminary data.</text>
</comment>